<organism evidence="1 2">
    <name type="scientific">Sphaerodactylus townsendi</name>
    <dbReference type="NCBI Taxonomy" id="933632"/>
    <lineage>
        <taxon>Eukaryota</taxon>
        <taxon>Metazoa</taxon>
        <taxon>Chordata</taxon>
        <taxon>Craniata</taxon>
        <taxon>Vertebrata</taxon>
        <taxon>Euteleostomi</taxon>
        <taxon>Lepidosauria</taxon>
        <taxon>Squamata</taxon>
        <taxon>Bifurcata</taxon>
        <taxon>Gekkota</taxon>
        <taxon>Sphaerodactylidae</taxon>
        <taxon>Sphaerodactylus</taxon>
    </lineage>
</organism>
<evidence type="ECO:0000313" key="2">
    <source>
        <dbReference type="Proteomes" id="UP000827872"/>
    </source>
</evidence>
<name>A0ACB8FM36_9SAUR</name>
<gene>
    <name evidence="1" type="ORF">K3G42_002380</name>
</gene>
<protein>
    <submittedName>
        <fullName evidence="1">Uncharacterized protein</fullName>
    </submittedName>
</protein>
<keyword evidence="2" id="KW-1185">Reference proteome</keyword>
<accession>A0ACB8FM36</accession>
<dbReference type="EMBL" id="CM037619">
    <property type="protein sequence ID" value="KAH8006332.1"/>
    <property type="molecule type" value="Genomic_DNA"/>
</dbReference>
<reference evidence="1" key="1">
    <citation type="submission" date="2021-08" db="EMBL/GenBank/DDBJ databases">
        <title>The first chromosome-level gecko genome reveals the dynamic sex chromosomes of Neotropical dwarf geckos (Sphaerodactylidae: Sphaerodactylus).</title>
        <authorList>
            <person name="Pinto B.J."/>
            <person name="Keating S.E."/>
            <person name="Gamble T."/>
        </authorList>
    </citation>
    <scope>NUCLEOTIDE SEQUENCE</scope>
    <source>
        <strain evidence="1">TG3544</strain>
    </source>
</reference>
<dbReference type="Proteomes" id="UP000827872">
    <property type="component" value="Linkage Group LG06"/>
</dbReference>
<sequence length="183" mass="20887">MGKVVYFGLLFLGCFVFGSSGTPVEDEVLPEASDEQAAAKSPCPSGTLYFRQNCYEFFQNSLSWDSAEISCQKLRHGGHLASFSSMREEKMVSAHIRSRSSTNYVWIGLSATSESNQRRWEWSDGSHYSHGSPLWDNRIPSTHLSSYECVYLYNVQYPTSSTRWSDYPCEYSWPYVCKYKPGN</sequence>
<comment type="caution">
    <text evidence="1">The sequence shown here is derived from an EMBL/GenBank/DDBJ whole genome shotgun (WGS) entry which is preliminary data.</text>
</comment>
<proteinExistence type="predicted"/>
<evidence type="ECO:0000313" key="1">
    <source>
        <dbReference type="EMBL" id="KAH8006332.1"/>
    </source>
</evidence>